<name>A0A0E9TGM2_ANGAN</name>
<evidence type="ECO:0000313" key="1">
    <source>
        <dbReference type="EMBL" id="JAH52809.1"/>
    </source>
</evidence>
<proteinExistence type="predicted"/>
<dbReference type="EMBL" id="GBXM01055768">
    <property type="protein sequence ID" value="JAH52809.1"/>
    <property type="molecule type" value="Transcribed_RNA"/>
</dbReference>
<accession>A0A0E9TGM2</accession>
<organism evidence="1">
    <name type="scientific">Anguilla anguilla</name>
    <name type="common">European freshwater eel</name>
    <name type="synonym">Muraena anguilla</name>
    <dbReference type="NCBI Taxonomy" id="7936"/>
    <lineage>
        <taxon>Eukaryota</taxon>
        <taxon>Metazoa</taxon>
        <taxon>Chordata</taxon>
        <taxon>Craniata</taxon>
        <taxon>Vertebrata</taxon>
        <taxon>Euteleostomi</taxon>
        <taxon>Actinopterygii</taxon>
        <taxon>Neopterygii</taxon>
        <taxon>Teleostei</taxon>
        <taxon>Anguilliformes</taxon>
        <taxon>Anguillidae</taxon>
        <taxon>Anguilla</taxon>
    </lineage>
</organism>
<sequence length="41" mass="4685">MFCDVVLKCYFIVPVLNCLTEQFCILFYIVASLRLGLLAVL</sequence>
<dbReference type="AlphaFoldDB" id="A0A0E9TGM2"/>
<reference evidence="1" key="2">
    <citation type="journal article" date="2015" name="Fish Shellfish Immunol.">
        <title>Early steps in the European eel (Anguilla anguilla)-Vibrio vulnificus interaction in the gills: Role of the RtxA13 toxin.</title>
        <authorList>
            <person name="Callol A."/>
            <person name="Pajuelo D."/>
            <person name="Ebbesson L."/>
            <person name="Teles M."/>
            <person name="MacKenzie S."/>
            <person name="Amaro C."/>
        </authorList>
    </citation>
    <scope>NUCLEOTIDE SEQUENCE</scope>
</reference>
<protein>
    <submittedName>
        <fullName evidence="1">Uncharacterized protein</fullName>
    </submittedName>
</protein>
<reference evidence="1" key="1">
    <citation type="submission" date="2014-11" db="EMBL/GenBank/DDBJ databases">
        <authorList>
            <person name="Amaro Gonzalez C."/>
        </authorList>
    </citation>
    <scope>NUCLEOTIDE SEQUENCE</scope>
</reference>